<dbReference type="AlphaFoldDB" id="A0A3E1R5K9"/>
<keyword evidence="5" id="KW-0067">ATP-binding</keyword>
<dbReference type="InterPro" id="IPR029057">
    <property type="entry name" value="PRTase-like"/>
</dbReference>
<evidence type="ECO:0000256" key="6">
    <source>
        <dbReference type="ARBA" id="ARBA00049535"/>
    </source>
</evidence>
<keyword evidence="4" id="KW-0418">Kinase</keyword>
<keyword evidence="8" id="KW-1185">Reference proteome</keyword>
<sequence>MGLPGRPVGFAMVDKRRAAGVVSSENLVAGDVEGGVVFLLDDLIAGGGTMQRAALALRQSGAVTVLAFAAHGLFTGSAAAVLDDGCLSGIAITDSVPPFRLAADVAVRARLSIASIVPAFAQAIAASHETWRHKR</sequence>
<reference evidence="7 8" key="1">
    <citation type="submission" date="2018-05" db="EMBL/GenBank/DDBJ databases">
        <title>Rhodoferax soyangensis sp.nov., isolated from an oligotrophic freshwater lake.</title>
        <authorList>
            <person name="Park M."/>
        </authorList>
    </citation>
    <scope>NUCLEOTIDE SEQUENCE [LARGE SCALE GENOMIC DNA]</scope>
    <source>
        <strain evidence="7 8">IMCC26218</strain>
    </source>
</reference>
<evidence type="ECO:0000256" key="2">
    <source>
        <dbReference type="ARBA" id="ARBA00022679"/>
    </source>
</evidence>
<dbReference type="PANTHER" id="PTHR10210">
    <property type="entry name" value="RIBOSE-PHOSPHATE DIPHOSPHOKINASE FAMILY MEMBER"/>
    <property type="match status" value="1"/>
</dbReference>
<dbReference type="EC" id="2.7.6.1" evidence="1"/>
<organism evidence="7 8">
    <name type="scientific">Rhodoferax lacus</name>
    <dbReference type="NCBI Taxonomy" id="2184758"/>
    <lineage>
        <taxon>Bacteria</taxon>
        <taxon>Pseudomonadati</taxon>
        <taxon>Pseudomonadota</taxon>
        <taxon>Betaproteobacteria</taxon>
        <taxon>Burkholderiales</taxon>
        <taxon>Comamonadaceae</taxon>
        <taxon>Rhodoferax</taxon>
    </lineage>
</organism>
<dbReference type="GO" id="GO:0005737">
    <property type="term" value="C:cytoplasm"/>
    <property type="evidence" value="ECO:0007669"/>
    <property type="project" value="TreeGrafter"/>
</dbReference>
<keyword evidence="2" id="KW-0808">Transferase</keyword>
<name>A0A3E1R5K9_9BURK</name>
<dbReference type="GO" id="GO:0004749">
    <property type="term" value="F:ribose phosphate diphosphokinase activity"/>
    <property type="evidence" value="ECO:0007669"/>
    <property type="project" value="UniProtKB-EC"/>
</dbReference>
<dbReference type="InterPro" id="IPR000836">
    <property type="entry name" value="PRTase_dom"/>
</dbReference>
<evidence type="ECO:0000256" key="5">
    <source>
        <dbReference type="ARBA" id="ARBA00022840"/>
    </source>
</evidence>
<dbReference type="EMBL" id="QFZK01000035">
    <property type="protein sequence ID" value="RFO94665.1"/>
    <property type="molecule type" value="Genomic_DNA"/>
</dbReference>
<accession>A0A3E1R5K9</accession>
<dbReference type="GO" id="GO:0000287">
    <property type="term" value="F:magnesium ion binding"/>
    <property type="evidence" value="ECO:0007669"/>
    <property type="project" value="InterPro"/>
</dbReference>
<dbReference type="CDD" id="cd06223">
    <property type="entry name" value="PRTases_typeI"/>
    <property type="match status" value="1"/>
</dbReference>
<evidence type="ECO:0000256" key="3">
    <source>
        <dbReference type="ARBA" id="ARBA00022741"/>
    </source>
</evidence>
<comment type="caution">
    <text evidence="7">The sequence shown here is derived from an EMBL/GenBank/DDBJ whole genome shotgun (WGS) entry which is preliminary data.</text>
</comment>
<comment type="catalytic activity">
    <reaction evidence="6">
        <text>D-ribose 5-phosphate + ATP = 5-phospho-alpha-D-ribose 1-diphosphate + AMP + H(+)</text>
        <dbReference type="Rhea" id="RHEA:15609"/>
        <dbReference type="ChEBI" id="CHEBI:15378"/>
        <dbReference type="ChEBI" id="CHEBI:30616"/>
        <dbReference type="ChEBI" id="CHEBI:58017"/>
        <dbReference type="ChEBI" id="CHEBI:78346"/>
        <dbReference type="ChEBI" id="CHEBI:456215"/>
        <dbReference type="EC" id="2.7.6.1"/>
    </reaction>
</comment>
<dbReference type="PANTHER" id="PTHR10210:SF32">
    <property type="entry name" value="RIBOSE-PHOSPHATE PYROPHOSPHOKINASE 2"/>
    <property type="match status" value="1"/>
</dbReference>
<dbReference type="GO" id="GO:0006164">
    <property type="term" value="P:purine nucleotide biosynthetic process"/>
    <property type="evidence" value="ECO:0007669"/>
    <property type="project" value="TreeGrafter"/>
</dbReference>
<evidence type="ECO:0000313" key="7">
    <source>
        <dbReference type="EMBL" id="RFO94665.1"/>
    </source>
</evidence>
<dbReference type="InterPro" id="IPR005946">
    <property type="entry name" value="Rib-P_diPkinase"/>
</dbReference>
<dbReference type="GO" id="GO:0005524">
    <property type="term" value="F:ATP binding"/>
    <property type="evidence" value="ECO:0007669"/>
    <property type="project" value="UniProtKB-KW"/>
</dbReference>
<dbReference type="GO" id="GO:0006015">
    <property type="term" value="P:5-phosphoribose 1-diphosphate biosynthetic process"/>
    <property type="evidence" value="ECO:0007669"/>
    <property type="project" value="TreeGrafter"/>
</dbReference>
<dbReference type="Proteomes" id="UP000260665">
    <property type="component" value="Unassembled WGS sequence"/>
</dbReference>
<protein>
    <recommendedName>
        <fullName evidence="1">ribose-phosphate diphosphokinase</fullName>
        <ecNumber evidence="1">2.7.6.1</ecNumber>
    </recommendedName>
</protein>
<proteinExistence type="predicted"/>
<dbReference type="SUPFAM" id="SSF53271">
    <property type="entry name" value="PRTase-like"/>
    <property type="match status" value="1"/>
</dbReference>
<evidence type="ECO:0000256" key="4">
    <source>
        <dbReference type="ARBA" id="ARBA00022777"/>
    </source>
</evidence>
<keyword evidence="3" id="KW-0547">Nucleotide-binding</keyword>
<evidence type="ECO:0000313" key="8">
    <source>
        <dbReference type="Proteomes" id="UP000260665"/>
    </source>
</evidence>
<dbReference type="Gene3D" id="3.40.50.2020">
    <property type="match status" value="2"/>
</dbReference>
<dbReference type="GO" id="GO:0016301">
    <property type="term" value="F:kinase activity"/>
    <property type="evidence" value="ECO:0007669"/>
    <property type="project" value="UniProtKB-KW"/>
</dbReference>
<evidence type="ECO:0000256" key="1">
    <source>
        <dbReference type="ARBA" id="ARBA00013247"/>
    </source>
</evidence>
<dbReference type="OrthoDB" id="9777067at2"/>
<dbReference type="GO" id="GO:0002189">
    <property type="term" value="C:ribose phosphate diphosphokinase complex"/>
    <property type="evidence" value="ECO:0007669"/>
    <property type="project" value="TreeGrafter"/>
</dbReference>
<dbReference type="Pfam" id="PF14572">
    <property type="entry name" value="Pribosyl_synth"/>
    <property type="match status" value="1"/>
</dbReference>
<gene>
    <name evidence="7" type="ORF">DIC66_22250</name>
</gene>